<dbReference type="GO" id="GO:0016787">
    <property type="term" value="F:hydrolase activity"/>
    <property type="evidence" value="ECO:0007669"/>
    <property type="project" value="InterPro"/>
</dbReference>
<accession>A0A418Q7A4</accession>
<dbReference type="InterPro" id="IPR029052">
    <property type="entry name" value="Metallo-depent_PP-like"/>
</dbReference>
<evidence type="ECO:0000256" key="1">
    <source>
        <dbReference type="SAM" id="MobiDB-lite"/>
    </source>
</evidence>
<evidence type="ECO:0000313" key="4">
    <source>
        <dbReference type="Proteomes" id="UP000285278"/>
    </source>
</evidence>
<gene>
    <name evidence="3" type="ORF">D3M95_06650</name>
</gene>
<dbReference type="RefSeq" id="WP_119664811.1">
    <property type="nucleotide sequence ID" value="NZ_QXJK01000005.1"/>
</dbReference>
<dbReference type="AlphaFoldDB" id="A0A418Q7A4"/>
<dbReference type="STRING" id="1451189.CFAL_06360"/>
<name>A0A418Q7A4_9CORY</name>
<dbReference type="Proteomes" id="UP000285278">
    <property type="component" value="Unassembled WGS sequence"/>
</dbReference>
<dbReference type="OrthoDB" id="9013891at2"/>
<dbReference type="InterPro" id="IPR052963">
    <property type="entry name" value="Pantetheine_PDE"/>
</dbReference>
<sequence length="296" mass="33662">MSDLHVHSQGNADIVDKYLRPPNPDDWLIVAGDVAEDIDTVVRTLAKLQQRYAHVIYTPGNHEIYARSDDRLKGRAKYDALIHAVQRLGVTTPEDPYVTFGDHTIVPLFTLYDHSWRAGGTTRDEALAAAQESGVVLTDSFTVEPYVDVELWCRDRLKYSVRRLASVSTPTILVNHWPLARETLKNVRYPEIGLWSGTRHTQNWPLRYRASTVIYGHLHIPVEIFVKNVTHAEVSLGYPREWKKSLPPRVDKKLWPYPVLTRTHDPHRPTNLTNSTSIASPTDTTSTTNTDKEVTP</sequence>
<organism evidence="3 4">
    <name type="scientific">Corynebacterium falsenii</name>
    <dbReference type="NCBI Taxonomy" id="108486"/>
    <lineage>
        <taxon>Bacteria</taxon>
        <taxon>Bacillati</taxon>
        <taxon>Actinomycetota</taxon>
        <taxon>Actinomycetes</taxon>
        <taxon>Mycobacteriales</taxon>
        <taxon>Corynebacteriaceae</taxon>
        <taxon>Corynebacterium</taxon>
    </lineage>
</organism>
<comment type="caution">
    <text evidence="3">The sequence shown here is derived from an EMBL/GenBank/DDBJ whole genome shotgun (WGS) entry which is preliminary data.</text>
</comment>
<feature type="region of interest" description="Disordered" evidence="1">
    <location>
        <begin position="261"/>
        <end position="296"/>
    </location>
</feature>
<evidence type="ECO:0000259" key="2">
    <source>
        <dbReference type="Pfam" id="PF00149"/>
    </source>
</evidence>
<dbReference type="SUPFAM" id="SSF56300">
    <property type="entry name" value="Metallo-dependent phosphatases"/>
    <property type="match status" value="1"/>
</dbReference>
<dbReference type="EMBL" id="QXJK01000005">
    <property type="protein sequence ID" value="RIX34992.1"/>
    <property type="molecule type" value="Genomic_DNA"/>
</dbReference>
<proteinExistence type="predicted"/>
<dbReference type="InterPro" id="IPR004843">
    <property type="entry name" value="Calcineurin-like_PHP"/>
</dbReference>
<feature type="domain" description="Calcineurin-like phosphoesterase" evidence="2">
    <location>
        <begin position="1"/>
        <end position="221"/>
    </location>
</feature>
<feature type="compositionally biased region" description="Low complexity" evidence="1">
    <location>
        <begin position="275"/>
        <end position="289"/>
    </location>
</feature>
<dbReference type="Pfam" id="PF00149">
    <property type="entry name" value="Metallophos"/>
    <property type="match status" value="1"/>
</dbReference>
<dbReference type="PANTHER" id="PTHR36492">
    <property type="match status" value="1"/>
</dbReference>
<reference evidence="3 4" key="1">
    <citation type="submission" date="2018-09" db="EMBL/GenBank/DDBJ databases">
        <title>Optimization and identification of Corynebacterium falsenii FN1-14 from fish paste.</title>
        <authorList>
            <person name="Daroonpunt R."/>
            <person name="Tanasupawat S."/>
        </authorList>
    </citation>
    <scope>NUCLEOTIDE SEQUENCE [LARGE SCALE GENOMIC DNA]</scope>
    <source>
        <strain evidence="3 4">FN1-14</strain>
    </source>
</reference>
<dbReference type="Gene3D" id="3.60.21.10">
    <property type="match status" value="1"/>
</dbReference>
<evidence type="ECO:0000313" key="3">
    <source>
        <dbReference type="EMBL" id="RIX34992.1"/>
    </source>
</evidence>
<dbReference type="PANTHER" id="PTHR36492:SF2">
    <property type="entry name" value="[ACYL-CARRIER-PROTEIN] PHOSPHODIESTERASE PPTH"/>
    <property type="match status" value="1"/>
</dbReference>
<keyword evidence="4" id="KW-1185">Reference proteome</keyword>
<protein>
    <submittedName>
        <fullName evidence="3">Metallophosphoesterase</fullName>
    </submittedName>
</protein>